<accession>A0ABQ4T0C8</accession>
<dbReference type="RefSeq" id="WP_238278782.1">
    <property type="nucleotide sequence ID" value="NZ_BPQR01000089.1"/>
</dbReference>
<evidence type="ECO:0000313" key="3">
    <source>
        <dbReference type="Proteomes" id="UP001055102"/>
    </source>
</evidence>
<organism evidence="2 3">
    <name type="scientific">Methylobacterium jeotgali</name>
    <dbReference type="NCBI Taxonomy" id="381630"/>
    <lineage>
        <taxon>Bacteria</taxon>
        <taxon>Pseudomonadati</taxon>
        <taxon>Pseudomonadota</taxon>
        <taxon>Alphaproteobacteria</taxon>
        <taxon>Hyphomicrobiales</taxon>
        <taxon>Methylobacteriaceae</taxon>
        <taxon>Methylobacterium</taxon>
    </lineage>
</organism>
<name>A0ABQ4T0C8_9HYPH</name>
<dbReference type="Proteomes" id="UP001055102">
    <property type="component" value="Unassembled WGS sequence"/>
</dbReference>
<protein>
    <submittedName>
        <fullName evidence="2">Uncharacterized protein</fullName>
    </submittedName>
</protein>
<evidence type="ECO:0000256" key="1">
    <source>
        <dbReference type="SAM" id="SignalP"/>
    </source>
</evidence>
<reference evidence="2" key="2">
    <citation type="submission" date="2021-08" db="EMBL/GenBank/DDBJ databases">
        <authorList>
            <person name="Tani A."/>
            <person name="Ola A."/>
            <person name="Ogura Y."/>
            <person name="Katsura K."/>
            <person name="Hayashi T."/>
        </authorList>
    </citation>
    <scope>NUCLEOTIDE SEQUENCE</scope>
    <source>
        <strain evidence="2">LMG 23639</strain>
    </source>
</reference>
<feature type="chain" id="PRO_5045276974" evidence="1">
    <location>
        <begin position="24"/>
        <end position="154"/>
    </location>
</feature>
<gene>
    <name evidence="2" type="ORF">AOPFMNJM_4133</name>
</gene>
<keyword evidence="3" id="KW-1185">Reference proteome</keyword>
<sequence>MRNVTTLVLAGAMLAGLSAAAQAACQGRLTNRSGYLVTLSQDGGPTVAVPPGRSLPIRYVRPGRLDVAALCPGIGPGVGPGAAPVQSASLTYQAVLDRCYIEVGDGFFERQIGPAFIDGLDVKPFTVNAPRQGDIAVAGAPAGCPLPPRISARY</sequence>
<evidence type="ECO:0000313" key="2">
    <source>
        <dbReference type="EMBL" id="GJE08787.1"/>
    </source>
</evidence>
<keyword evidence="1" id="KW-0732">Signal</keyword>
<reference evidence="2" key="1">
    <citation type="journal article" date="2021" name="Front. Microbiol.">
        <title>Comprehensive Comparative Genomics and Phenotyping of Methylobacterium Species.</title>
        <authorList>
            <person name="Alessa O."/>
            <person name="Ogura Y."/>
            <person name="Fujitani Y."/>
            <person name="Takami H."/>
            <person name="Hayashi T."/>
            <person name="Sahin N."/>
            <person name="Tani A."/>
        </authorList>
    </citation>
    <scope>NUCLEOTIDE SEQUENCE</scope>
    <source>
        <strain evidence="2">LMG 23639</strain>
    </source>
</reference>
<proteinExistence type="predicted"/>
<dbReference type="EMBL" id="BPQR01000089">
    <property type="protein sequence ID" value="GJE08787.1"/>
    <property type="molecule type" value="Genomic_DNA"/>
</dbReference>
<feature type="signal peptide" evidence="1">
    <location>
        <begin position="1"/>
        <end position="23"/>
    </location>
</feature>
<comment type="caution">
    <text evidence="2">The sequence shown here is derived from an EMBL/GenBank/DDBJ whole genome shotgun (WGS) entry which is preliminary data.</text>
</comment>